<protein>
    <recommendedName>
        <fullName evidence="4">Yip1 domain-containing protein</fullName>
    </recommendedName>
</protein>
<evidence type="ECO:0000313" key="2">
    <source>
        <dbReference type="EMBL" id="MVN20847.1"/>
    </source>
</evidence>
<feature type="transmembrane region" description="Helical" evidence="1">
    <location>
        <begin position="61"/>
        <end position="79"/>
    </location>
</feature>
<gene>
    <name evidence="2" type="ORF">GO621_04780</name>
</gene>
<name>A0A7K1SUB2_9SPHI</name>
<keyword evidence="1" id="KW-0812">Transmembrane</keyword>
<organism evidence="2 3">
    <name type="scientific">Mucilaginibacter arboris</name>
    <dbReference type="NCBI Taxonomy" id="2682090"/>
    <lineage>
        <taxon>Bacteria</taxon>
        <taxon>Pseudomonadati</taxon>
        <taxon>Bacteroidota</taxon>
        <taxon>Sphingobacteriia</taxon>
        <taxon>Sphingobacteriales</taxon>
        <taxon>Sphingobacteriaceae</taxon>
        <taxon>Mucilaginibacter</taxon>
    </lineage>
</organism>
<feature type="transmembrane region" description="Helical" evidence="1">
    <location>
        <begin position="123"/>
        <end position="145"/>
    </location>
</feature>
<keyword evidence="1" id="KW-1133">Transmembrane helix</keyword>
<dbReference type="EMBL" id="WPIK01000004">
    <property type="protein sequence ID" value="MVN20847.1"/>
    <property type="molecule type" value="Genomic_DNA"/>
</dbReference>
<feature type="transmembrane region" description="Helical" evidence="1">
    <location>
        <begin position="91"/>
        <end position="111"/>
    </location>
</feature>
<evidence type="ECO:0008006" key="4">
    <source>
        <dbReference type="Google" id="ProtNLM"/>
    </source>
</evidence>
<feature type="transmembrane region" description="Helical" evidence="1">
    <location>
        <begin position="12"/>
        <end position="34"/>
    </location>
</feature>
<evidence type="ECO:0000256" key="1">
    <source>
        <dbReference type="SAM" id="Phobius"/>
    </source>
</evidence>
<dbReference type="Proteomes" id="UP000462014">
    <property type="component" value="Unassembled WGS sequence"/>
</dbReference>
<proteinExistence type="predicted"/>
<reference evidence="2 3" key="1">
    <citation type="submission" date="2019-12" db="EMBL/GenBank/DDBJ databases">
        <title>Mucilaginibacter sp. HMF7410 genome sequencing and assembly.</title>
        <authorList>
            <person name="Kang H."/>
            <person name="Cha I."/>
            <person name="Kim H."/>
            <person name="Joh K."/>
        </authorList>
    </citation>
    <scope>NUCLEOTIDE SEQUENCE [LARGE SCALE GENOMIC DNA]</scope>
    <source>
        <strain evidence="2 3">HMF7410</strain>
    </source>
</reference>
<comment type="caution">
    <text evidence="2">The sequence shown here is derived from an EMBL/GenBank/DDBJ whole genome shotgun (WGS) entry which is preliminary data.</text>
</comment>
<feature type="transmembrane region" description="Helical" evidence="1">
    <location>
        <begin position="157"/>
        <end position="179"/>
    </location>
</feature>
<dbReference type="AlphaFoldDB" id="A0A7K1SUB2"/>
<evidence type="ECO:0000313" key="3">
    <source>
        <dbReference type="Proteomes" id="UP000462014"/>
    </source>
</evidence>
<sequence length="185" mass="20266">MKKWLFNPFIYVAGWQALGLGLLLMAITCVIAFFSQTHFDGGIDVHFGAGFPLLVCALEQLNAWLSTVIVFSAAGFILSKSAIRIIDIAGTMALARVPMILAAVIGFVPALHQVDLNHISANFLIWSLIALLFSIWMIALMYNAFTVSCNVKGNKAVVGFIVSIILAEILSKIMIVQVYHHFLPK</sequence>
<accession>A0A7K1SUB2</accession>
<keyword evidence="1" id="KW-0472">Membrane</keyword>
<keyword evidence="3" id="KW-1185">Reference proteome</keyword>
<dbReference type="RefSeq" id="WP_157564706.1">
    <property type="nucleotide sequence ID" value="NZ_WPIK01000004.1"/>
</dbReference>